<evidence type="ECO:0000313" key="9">
    <source>
        <dbReference type="EMBL" id="TVZ03367.1"/>
    </source>
</evidence>
<reference evidence="9 10" key="1">
    <citation type="submission" date="2018-11" db="EMBL/GenBank/DDBJ databases">
        <title>Trebonia kvetii gen.nov., sp.nov., a novel acidophilic actinobacterium, and proposal of the new actinobacterial family Treboniaceae fam. nov.</title>
        <authorList>
            <person name="Rapoport D."/>
            <person name="Sagova-Mareckova M."/>
            <person name="Sedlacek I."/>
            <person name="Provaznik J."/>
            <person name="Kralova S."/>
            <person name="Pavlinic D."/>
            <person name="Benes V."/>
            <person name="Kopecky J."/>
        </authorList>
    </citation>
    <scope>NUCLEOTIDE SEQUENCE [LARGE SCALE GENOMIC DNA]</scope>
    <source>
        <strain evidence="9 10">15Tr583</strain>
    </source>
</reference>
<evidence type="ECO:0008006" key="11">
    <source>
        <dbReference type="Google" id="ProtNLM"/>
    </source>
</evidence>
<evidence type="ECO:0000256" key="7">
    <source>
        <dbReference type="SAM" id="MobiDB-lite"/>
    </source>
</evidence>
<comment type="caution">
    <text evidence="9">The sequence shown here is derived from an EMBL/GenBank/DDBJ whole genome shotgun (WGS) entry which is preliminary data.</text>
</comment>
<evidence type="ECO:0000313" key="10">
    <source>
        <dbReference type="Proteomes" id="UP000460272"/>
    </source>
</evidence>
<accession>A0A6P2BXC3</accession>
<gene>
    <name evidence="9" type="ORF">EAS64_23470</name>
</gene>
<evidence type="ECO:0000256" key="4">
    <source>
        <dbReference type="ARBA" id="ARBA00022692"/>
    </source>
</evidence>
<keyword evidence="4 8" id="KW-0812">Transmembrane</keyword>
<feature type="transmembrane region" description="Helical" evidence="8">
    <location>
        <begin position="46"/>
        <end position="70"/>
    </location>
</feature>
<organism evidence="9 10">
    <name type="scientific">Trebonia kvetii</name>
    <dbReference type="NCBI Taxonomy" id="2480626"/>
    <lineage>
        <taxon>Bacteria</taxon>
        <taxon>Bacillati</taxon>
        <taxon>Actinomycetota</taxon>
        <taxon>Actinomycetes</taxon>
        <taxon>Streptosporangiales</taxon>
        <taxon>Treboniaceae</taxon>
        <taxon>Trebonia</taxon>
    </lineage>
</organism>
<keyword evidence="6 8" id="KW-0472">Membrane</keyword>
<dbReference type="AlphaFoldDB" id="A0A6P2BXC3"/>
<proteinExistence type="inferred from homology"/>
<sequence length="268" mass="27406">MKSAAAGVSGFAAVILLLPMEAGIPVPLPADLVMFTVGERVGAGQFPLWLAVAAFEIIAVAGTAALFAACRGPAHRLIDRYGPRVGLTNARVGRAAAFAERRGRIGLAVGRATPGLRTLTVIAAGVSGVRGRRALPALILGSSVFLQLHLVLGLLLGPLAVRAFDQAKGPALAAIAALAVAMAAFWLAKRRRRATWTEAVCPACIGLRLLAERAPALSELTGDDTAPVTARPGGGTAPDAGQAAEIPEARAAGKPVLDYPKNPGTRRG</sequence>
<evidence type="ECO:0000256" key="5">
    <source>
        <dbReference type="ARBA" id="ARBA00022989"/>
    </source>
</evidence>
<name>A0A6P2BXC3_9ACTN</name>
<comment type="subcellular location">
    <subcellularLocation>
        <location evidence="1">Cell membrane</location>
        <topology evidence="1">Multi-pass membrane protein</topology>
    </subcellularLocation>
</comment>
<evidence type="ECO:0000256" key="8">
    <source>
        <dbReference type="SAM" id="Phobius"/>
    </source>
</evidence>
<dbReference type="RefSeq" id="WP_145856063.1">
    <property type="nucleotide sequence ID" value="NZ_RPFW01000004.1"/>
</dbReference>
<feature type="region of interest" description="Disordered" evidence="7">
    <location>
        <begin position="221"/>
        <end position="268"/>
    </location>
</feature>
<feature type="transmembrane region" description="Helical" evidence="8">
    <location>
        <begin position="137"/>
        <end position="159"/>
    </location>
</feature>
<feature type="transmembrane region" description="Helical" evidence="8">
    <location>
        <begin position="171"/>
        <end position="188"/>
    </location>
</feature>
<evidence type="ECO:0000256" key="6">
    <source>
        <dbReference type="ARBA" id="ARBA00023136"/>
    </source>
</evidence>
<dbReference type="PANTHER" id="PTHR42709:SF6">
    <property type="entry name" value="UNDECAPRENYL PHOSPHATE TRANSPORTER A"/>
    <property type="match status" value="1"/>
</dbReference>
<keyword evidence="10" id="KW-1185">Reference proteome</keyword>
<evidence type="ECO:0000256" key="2">
    <source>
        <dbReference type="ARBA" id="ARBA00010792"/>
    </source>
</evidence>
<protein>
    <recommendedName>
        <fullName evidence="11">DedA family protein</fullName>
    </recommendedName>
</protein>
<dbReference type="OrthoDB" id="9813426at2"/>
<keyword evidence="3" id="KW-1003">Cell membrane</keyword>
<dbReference type="Proteomes" id="UP000460272">
    <property type="component" value="Unassembled WGS sequence"/>
</dbReference>
<evidence type="ECO:0000256" key="3">
    <source>
        <dbReference type="ARBA" id="ARBA00022475"/>
    </source>
</evidence>
<evidence type="ECO:0000256" key="1">
    <source>
        <dbReference type="ARBA" id="ARBA00004651"/>
    </source>
</evidence>
<comment type="similarity">
    <text evidence="2">Belongs to the DedA family.</text>
</comment>
<dbReference type="GO" id="GO:0005886">
    <property type="term" value="C:plasma membrane"/>
    <property type="evidence" value="ECO:0007669"/>
    <property type="project" value="UniProtKB-SubCell"/>
</dbReference>
<dbReference type="EMBL" id="RPFW01000004">
    <property type="protein sequence ID" value="TVZ03367.1"/>
    <property type="molecule type" value="Genomic_DNA"/>
</dbReference>
<keyword evidence="5 8" id="KW-1133">Transmembrane helix</keyword>
<dbReference type="PANTHER" id="PTHR42709">
    <property type="entry name" value="ALKALINE PHOSPHATASE LIKE PROTEIN"/>
    <property type="match status" value="1"/>
</dbReference>
<dbReference type="InterPro" id="IPR051311">
    <property type="entry name" value="DedA_domain"/>
</dbReference>